<accession>A0A385ST96</accession>
<evidence type="ECO:0000259" key="1">
    <source>
        <dbReference type="PROSITE" id="PS50910"/>
    </source>
</evidence>
<dbReference type="SUPFAM" id="SSF81301">
    <property type="entry name" value="Nucleotidyltransferase"/>
    <property type="match status" value="1"/>
</dbReference>
<dbReference type="InterPro" id="IPR043519">
    <property type="entry name" value="NT_sf"/>
</dbReference>
<proteinExistence type="predicted"/>
<dbReference type="Gene3D" id="1.20.120.330">
    <property type="entry name" value="Nucleotidyltransferases domain 2"/>
    <property type="match status" value="1"/>
</dbReference>
<dbReference type="InterPro" id="IPR052548">
    <property type="entry name" value="Type_VII_TA_antitoxin"/>
</dbReference>
<dbReference type="PANTHER" id="PTHR33933:SF1">
    <property type="entry name" value="PROTEIN ADENYLYLTRANSFERASE MNTA-RELATED"/>
    <property type="match status" value="1"/>
</dbReference>
<gene>
    <name evidence="2" type="ORF">D4L85_16280</name>
</gene>
<dbReference type="Gene3D" id="3.30.460.10">
    <property type="entry name" value="Beta Polymerase, domain 2"/>
    <property type="match status" value="1"/>
</dbReference>
<dbReference type="EMBL" id="CP032382">
    <property type="protein sequence ID" value="AYB32028.1"/>
    <property type="molecule type" value="Genomic_DNA"/>
</dbReference>
<dbReference type="SMART" id="SM00748">
    <property type="entry name" value="HEPN"/>
    <property type="match status" value="1"/>
</dbReference>
<organism evidence="2 3">
    <name type="scientific">Chryseolinea soli</name>
    <dbReference type="NCBI Taxonomy" id="2321403"/>
    <lineage>
        <taxon>Bacteria</taxon>
        <taxon>Pseudomonadati</taxon>
        <taxon>Bacteroidota</taxon>
        <taxon>Cytophagia</taxon>
        <taxon>Cytophagales</taxon>
        <taxon>Fulvivirgaceae</taxon>
        <taxon>Chryseolinea</taxon>
    </lineage>
</organism>
<dbReference type="PANTHER" id="PTHR33933">
    <property type="entry name" value="NUCLEOTIDYLTRANSFERASE"/>
    <property type="match status" value="1"/>
</dbReference>
<dbReference type="SUPFAM" id="SSF81593">
    <property type="entry name" value="Nucleotidyltransferase substrate binding subunit/domain"/>
    <property type="match status" value="1"/>
</dbReference>
<sequence length="298" mass="34978">MIFHHFSHLIFLMKTSLSHLPPNKQQEISRIVEIIREVVQPEKIILFGSYAKGTFVEHRYHTKDGIDNEYISDYDFLVVTKESPEKPYLQESTILDRVDRYKPPVNLEIHSMAYINDGLSWGQYFFTEIVSEGIVLYATEDSADFIAPRMLTAEEEKSKAQDYYNIWFARNEDFLTVAGFCLVENRLKVGAFNLHQAAESLYYALLLVFTGYKPRVHNLWKLRKKTKQYSEALFLIFKVESDKQEEHLFDLLKRGYIDARYKEDYVITREELASLIDRVKTMVSLVEKICRNKIDSLG</sequence>
<protein>
    <submittedName>
        <fullName evidence="2">HEPN domain-containing protein</fullName>
    </submittedName>
</protein>
<evidence type="ECO:0000313" key="3">
    <source>
        <dbReference type="Proteomes" id="UP000266183"/>
    </source>
</evidence>
<evidence type="ECO:0000313" key="2">
    <source>
        <dbReference type="EMBL" id="AYB32028.1"/>
    </source>
</evidence>
<dbReference type="InterPro" id="IPR007842">
    <property type="entry name" value="HEPN_dom"/>
</dbReference>
<dbReference type="Proteomes" id="UP000266183">
    <property type="component" value="Chromosome"/>
</dbReference>
<dbReference type="PROSITE" id="PS50910">
    <property type="entry name" value="HEPN"/>
    <property type="match status" value="1"/>
</dbReference>
<dbReference type="KEGG" id="chk:D4L85_16280"/>
<dbReference type="CDD" id="cd05403">
    <property type="entry name" value="NT_KNTase_like"/>
    <property type="match status" value="1"/>
</dbReference>
<reference evidence="3" key="1">
    <citation type="submission" date="2018-09" db="EMBL/GenBank/DDBJ databases">
        <title>Chryseolinea sp. KIS68-18 isolated from soil.</title>
        <authorList>
            <person name="Weon H.-Y."/>
            <person name="Kwon S.-W."/>
            <person name="Lee S.A."/>
        </authorList>
    </citation>
    <scope>NUCLEOTIDE SEQUENCE [LARGE SCALE GENOMIC DNA]</scope>
    <source>
        <strain evidence="3">KIS68-18</strain>
    </source>
</reference>
<name>A0A385ST96_9BACT</name>
<dbReference type="Pfam" id="PF05168">
    <property type="entry name" value="HEPN"/>
    <property type="match status" value="1"/>
</dbReference>
<feature type="domain" description="HEPN" evidence="1">
    <location>
        <begin position="168"/>
        <end position="289"/>
    </location>
</feature>
<dbReference type="AlphaFoldDB" id="A0A385ST96"/>
<keyword evidence="3" id="KW-1185">Reference proteome</keyword>